<keyword evidence="3" id="KW-1185">Reference proteome</keyword>
<sequence>MFKLIVYVLIIFFLNINFSFSSQDWSDAETDPKGIIDAVQSDVQDTELDNVGGDGVYGVLDSLRQNVGPYINWIVFIGLSVAVILIIYNGILLITQSMDESVLGKVKTRITYLVFGVIILTGFYFILAIVGSIIANVAG</sequence>
<accession>A0ABS5QL11</accession>
<evidence type="ECO:0000313" key="3">
    <source>
        <dbReference type="Proteomes" id="UP000680365"/>
    </source>
</evidence>
<protein>
    <submittedName>
        <fullName evidence="2">Uncharacterized protein</fullName>
    </submittedName>
</protein>
<dbReference type="RefSeq" id="WP_213348549.1">
    <property type="nucleotide sequence ID" value="NZ_JAEDAM010000013.1"/>
</dbReference>
<feature type="transmembrane region" description="Helical" evidence="1">
    <location>
        <begin position="70"/>
        <end position="91"/>
    </location>
</feature>
<evidence type="ECO:0000256" key="1">
    <source>
        <dbReference type="SAM" id="Phobius"/>
    </source>
</evidence>
<proteinExistence type="predicted"/>
<gene>
    <name evidence="2" type="ORF">VAMP_22n67</name>
</gene>
<reference evidence="2 3" key="1">
    <citation type="journal article" date="2021" name="Nat. Commun.">
        <title>Reductive evolution and unique predatory mode in the CPR bacterium Vampirococcus lugosii.</title>
        <authorList>
            <person name="Moreira D."/>
            <person name="Zivanovic Y."/>
            <person name="Lopez-Archilla A.I."/>
            <person name="Iniesto M."/>
            <person name="Lopez-Garcia P."/>
        </authorList>
    </citation>
    <scope>NUCLEOTIDE SEQUENCE [LARGE SCALE GENOMIC DNA]</scope>
    <source>
        <strain evidence="2">Chiprana</strain>
    </source>
</reference>
<keyword evidence="1" id="KW-1133">Transmembrane helix</keyword>
<dbReference type="Proteomes" id="UP000680365">
    <property type="component" value="Unassembled WGS sequence"/>
</dbReference>
<name>A0ABS5QL11_9BACT</name>
<feature type="transmembrane region" description="Helical" evidence="1">
    <location>
        <begin position="112"/>
        <end position="135"/>
    </location>
</feature>
<keyword evidence="1" id="KW-0472">Membrane</keyword>
<organism evidence="2 3">
    <name type="scientific">Candidatus Vampirococcus lugosii</name>
    <dbReference type="NCBI Taxonomy" id="2789015"/>
    <lineage>
        <taxon>Bacteria</taxon>
        <taxon>Candidatus Absconditibacteriota</taxon>
        <taxon>Vampirococcus</taxon>
    </lineage>
</organism>
<evidence type="ECO:0000313" key="2">
    <source>
        <dbReference type="EMBL" id="MBS8121752.1"/>
    </source>
</evidence>
<dbReference type="EMBL" id="JAEDAM010000013">
    <property type="protein sequence ID" value="MBS8121752.1"/>
    <property type="molecule type" value="Genomic_DNA"/>
</dbReference>
<comment type="caution">
    <text evidence="2">The sequence shown here is derived from an EMBL/GenBank/DDBJ whole genome shotgun (WGS) entry which is preliminary data.</text>
</comment>
<keyword evidence="1" id="KW-0812">Transmembrane</keyword>